<reference evidence="2" key="1">
    <citation type="submission" date="2020-07" db="EMBL/GenBank/DDBJ databases">
        <title>Multicomponent nature underlies the extraordinary mechanical properties of spider dragline silk.</title>
        <authorList>
            <person name="Kono N."/>
            <person name="Nakamura H."/>
            <person name="Mori M."/>
            <person name="Yoshida Y."/>
            <person name="Ohtoshi R."/>
            <person name="Malay A.D."/>
            <person name="Moran D.A.P."/>
            <person name="Tomita M."/>
            <person name="Numata K."/>
            <person name="Arakawa K."/>
        </authorList>
    </citation>
    <scope>NUCLEOTIDE SEQUENCE</scope>
</reference>
<evidence type="ECO:0000313" key="2">
    <source>
        <dbReference type="EMBL" id="GFQ79720.1"/>
    </source>
</evidence>
<feature type="compositionally biased region" description="Basic and acidic residues" evidence="1">
    <location>
        <begin position="50"/>
        <end position="60"/>
    </location>
</feature>
<dbReference type="Proteomes" id="UP000887116">
    <property type="component" value="Unassembled WGS sequence"/>
</dbReference>
<proteinExistence type="predicted"/>
<keyword evidence="3" id="KW-1185">Reference proteome</keyword>
<dbReference type="AlphaFoldDB" id="A0A8X6FG62"/>
<feature type="region of interest" description="Disordered" evidence="1">
    <location>
        <begin position="11"/>
        <end position="60"/>
    </location>
</feature>
<feature type="compositionally biased region" description="Basic and acidic residues" evidence="1">
    <location>
        <begin position="11"/>
        <end position="28"/>
    </location>
</feature>
<protein>
    <submittedName>
        <fullName evidence="2">Uncharacterized protein</fullName>
    </submittedName>
</protein>
<comment type="caution">
    <text evidence="2">The sequence shown here is derived from an EMBL/GenBank/DDBJ whole genome shotgun (WGS) entry which is preliminary data.</text>
</comment>
<evidence type="ECO:0000313" key="3">
    <source>
        <dbReference type="Proteomes" id="UP000887116"/>
    </source>
</evidence>
<evidence type="ECO:0000256" key="1">
    <source>
        <dbReference type="SAM" id="MobiDB-lite"/>
    </source>
</evidence>
<sequence>MVLAAELTIKNREISQRKSDAKALEKKNRNNRRNSHQSQNLRNDAPQPNENKDSNAHLDPREQFLFAYDVAYEAENSCFSQNGRL</sequence>
<accession>A0A8X6FG62</accession>
<organism evidence="2 3">
    <name type="scientific">Trichonephila clavata</name>
    <name type="common">Joro spider</name>
    <name type="synonym">Nephila clavata</name>
    <dbReference type="NCBI Taxonomy" id="2740835"/>
    <lineage>
        <taxon>Eukaryota</taxon>
        <taxon>Metazoa</taxon>
        <taxon>Ecdysozoa</taxon>
        <taxon>Arthropoda</taxon>
        <taxon>Chelicerata</taxon>
        <taxon>Arachnida</taxon>
        <taxon>Araneae</taxon>
        <taxon>Araneomorphae</taxon>
        <taxon>Entelegynae</taxon>
        <taxon>Araneoidea</taxon>
        <taxon>Nephilidae</taxon>
        <taxon>Trichonephila</taxon>
    </lineage>
</organism>
<dbReference type="EMBL" id="BMAO01022124">
    <property type="protein sequence ID" value="GFQ79720.1"/>
    <property type="molecule type" value="Genomic_DNA"/>
</dbReference>
<name>A0A8X6FG62_TRICU</name>
<gene>
    <name evidence="2" type="ORF">TNCT_108671</name>
</gene>